<dbReference type="Gene3D" id="3.90.180.10">
    <property type="entry name" value="Medium-chain alcohol dehydrogenases, catalytic domain"/>
    <property type="match status" value="1"/>
</dbReference>
<dbReference type="RefSeq" id="WP_311639071.1">
    <property type="nucleotide sequence ID" value="NZ_JAVRES010000292.1"/>
</dbReference>
<accession>A0ABD5F2X5</accession>
<dbReference type="InterPro" id="IPR011032">
    <property type="entry name" value="GroES-like_sf"/>
</dbReference>
<organism evidence="2 3">
    <name type="scientific">Streptomyces doudnae</name>
    <dbReference type="NCBI Taxonomy" id="3075536"/>
    <lineage>
        <taxon>Bacteria</taxon>
        <taxon>Bacillati</taxon>
        <taxon>Actinomycetota</taxon>
        <taxon>Actinomycetes</taxon>
        <taxon>Kitasatosporales</taxon>
        <taxon>Streptomycetaceae</taxon>
        <taxon>Streptomyces</taxon>
    </lineage>
</organism>
<evidence type="ECO:0000313" key="3">
    <source>
        <dbReference type="Proteomes" id="UP001183535"/>
    </source>
</evidence>
<gene>
    <name evidence="2" type="ORF">RM877_40085</name>
</gene>
<protein>
    <submittedName>
        <fullName evidence="2">Alcohol dehydrogenase catalytic domain-containing protein</fullName>
    </submittedName>
</protein>
<evidence type="ECO:0000259" key="1">
    <source>
        <dbReference type="Pfam" id="PF08240"/>
    </source>
</evidence>
<dbReference type="Gene3D" id="3.40.50.720">
    <property type="entry name" value="NAD(P)-binding Rossmann-like Domain"/>
    <property type="match status" value="1"/>
</dbReference>
<feature type="non-terminal residue" evidence="2">
    <location>
        <position position="146"/>
    </location>
</feature>
<dbReference type="InterPro" id="IPR013154">
    <property type="entry name" value="ADH-like_N"/>
</dbReference>
<dbReference type="Proteomes" id="UP001183535">
    <property type="component" value="Unassembled WGS sequence"/>
</dbReference>
<dbReference type="InterPro" id="IPR036291">
    <property type="entry name" value="NAD(P)-bd_dom_sf"/>
</dbReference>
<dbReference type="InterPro" id="IPR052711">
    <property type="entry name" value="Zinc_ADH-like"/>
</dbReference>
<dbReference type="SUPFAM" id="SSF51735">
    <property type="entry name" value="NAD(P)-binding Rossmann-fold domains"/>
    <property type="match status" value="1"/>
</dbReference>
<name>A0ABD5F2X5_9ACTN</name>
<keyword evidence="3" id="KW-1185">Reference proteome</keyword>
<dbReference type="Pfam" id="PF08240">
    <property type="entry name" value="ADH_N"/>
    <property type="match status" value="1"/>
</dbReference>
<proteinExistence type="predicted"/>
<dbReference type="EMBL" id="JAVRES010000292">
    <property type="protein sequence ID" value="MDT0440847.1"/>
    <property type="molecule type" value="Genomic_DNA"/>
</dbReference>
<evidence type="ECO:0000313" key="2">
    <source>
        <dbReference type="EMBL" id="MDT0440847.1"/>
    </source>
</evidence>
<dbReference type="PANTHER" id="PTHR45033">
    <property type="match status" value="1"/>
</dbReference>
<dbReference type="PANTHER" id="PTHR45033:SF2">
    <property type="entry name" value="ZINC-TYPE ALCOHOL DEHYDROGENASE-LIKE PROTEIN C1773.06C"/>
    <property type="match status" value="1"/>
</dbReference>
<dbReference type="SUPFAM" id="SSF50129">
    <property type="entry name" value="GroES-like"/>
    <property type="match status" value="1"/>
</dbReference>
<feature type="domain" description="Alcohol dehydrogenase-like N-terminal" evidence="1">
    <location>
        <begin position="2"/>
        <end position="79"/>
    </location>
</feature>
<sequence>MEFPFTPGSDLAGTVVAVGDSVTRFAVDDQVISVFTPDWIDGARAGDARTPSYWTLGGFYPGVLAECVVLPQDWVVRAPRTLSPAEASTLPVAGLTAWFALVERGHVRAGEVVLVEGTGGVALFGLQIAKMHGAEVIVSGSADKLD</sequence>
<dbReference type="AlphaFoldDB" id="A0ABD5F2X5"/>
<reference evidence="3" key="1">
    <citation type="submission" date="2023-07" db="EMBL/GenBank/DDBJ databases">
        <title>30 novel species of actinomycetes from the DSMZ collection.</title>
        <authorList>
            <person name="Nouioui I."/>
        </authorList>
    </citation>
    <scope>NUCLEOTIDE SEQUENCE [LARGE SCALE GENOMIC DNA]</scope>
    <source>
        <strain evidence="3">DSM 41981</strain>
    </source>
</reference>
<comment type="caution">
    <text evidence="2">The sequence shown here is derived from an EMBL/GenBank/DDBJ whole genome shotgun (WGS) entry which is preliminary data.</text>
</comment>